<gene>
    <name evidence="1" type="ORF">K437DRAFT_257687</name>
</gene>
<name>A0A066VN34_TILAU</name>
<dbReference type="AlphaFoldDB" id="A0A066VN34"/>
<accession>A0A066VN34</accession>
<dbReference type="GeneID" id="25264757"/>
<sequence>MGATVNIEKLHRGNDDAWAFKAQMLWIMTSMCDSLTGTVSKPLNSYGAADNKHRQDEALATLALVIDDKITGSIRMVKAAKEL</sequence>
<dbReference type="OrthoDB" id="7764212at2759"/>
<protein>
    <submittedName>
        <fullName evidence="1">Uncharacterized protein</fullName>
    </submittedName>
</protein>
<dbReference type="Proteomes" id="UP000027361">
    <property type="component" value="Unassembled WGS sequence"/>
</dbReference>
<reference evidence="1 2" key="1">
    <citation type="submission" date="2014-05" db="EMBL/GenBank/DDBJ databases">
        <title>Draft genome sequence of a rare smut relative, Tilletiaria anomala UBC 951.</title>
        <authorList>
            <consortium name="DOE Joint Genome Institute"/>
            <person name="Toome M."/>
            <person name="Kuo A."/>
            <person name="Henrissat B."/>
            <person name="Lipzen A."/>
            <person name="Tritt A."/>
            <person name="Yoshinaga Y."/>
            <person name="Zane M."/>
            <person name="Barry K."/>
            <person name="Grigoriev I.V."/>
            <person name="Spatafora J.W."/>
            <person name="Aimea M.C."/>
        </authorList>
    </citation>
    <scope>NUCLEOTIDE SEQUENCE [LARGE SCALE GENOMIC DNA]</scope>
    <source>
        <strain evidence="1 2">UBC 951</strain>
    </source>
</reference>
<evidence type="ECO:0000313" key="1">
    <source>
        <dbReference type="EMBL" id="KDN42841.1"/>
    </source>
</evidence>
<keyword evidence="2" id="KW-1185">Reference proteome</keyword>
<proteinExistence type="predicted"/>
<dbReference type="InParanoid" id="A0A066VN34"/>
<comment type="caution">
    <text evidence="1">The sequence shown here is derived from an EMBL/GenBank/DDBJ whole genome shotgun (WGS) entry which is preliminary data.</text>
</comment>
<organism evidence="1 2">
    <name type="scientific">Tilletiaria anomala (strain ATCC 24038 / CBS 436.72 / UBC 951)</name>
    <dbReference type="NCBI Taxonomy" id="1037660"/>
    <lineage>
        <taxon>Eukaryota</taxon>
        <taxon>Fungi</taxon>
        <taxon>Dikarya</taxon>
        <taxon>Basidiomycota</taxon>
        <taxon>Ustilaginomycotina</taxon>
        <taxon>Exobasidiomycetes</taxon>
        <taxon>Georgefischeriales</taxon>
        <taxon>Tilletiariaceae</taxon>
        <taxon>Tilletiaria</taxon>
    </lineage>
</organism>
<dbReference type="RefSeq" id="XP_013242175.1">
    <property type="nucleotide sequence ID" value="XM_013386721.1"/>
</dbReference>
<dbReference type="HOGENOM" id="CLU_2544207_0_0_1"/>
<evidence type="ECO:0000313" key="2">
    <source>
        <dbReference type="Proteomes" id="UP000027361"/>
    </source>
</evidence>
<dbReference type="EMBL" id="JMSN01000066">
    <property type="protein sequence ID" value="KDN42841.1"/>
    <property type="molecule type" value="Genomic_DNA"/>
</dbReference>